<sequence>MSKLAHKRIIKLDGPLNFRDIGGYQNENGQTVKWNKIYRSDSLSSLSASDQKKLAQLRITTDCDLRSQYEKNTAPDILWANVKLVDVPVYAEVGADKSKEHYNSQFLGQIPSLNNNFMGRIYQQTLLNAHSQTMFAKVFAELLTLPEEEALVYHCSAGKDRTGMVSVLVLMALGIADDTIARDYLLTNQLYDFAVSRQLPSNDEISQMVAKMNVTKGEGIAIKGITETIRQGWGDFATFFKKELGFSIMDYQQLRKMYLV</sequence>
<protein>
    <submittedName>
        <fullName evidence="2">Protein-tyrosine phosphatase</fullName>
    </submittedName>
</protein>
<dbReference type="SUPFAM" id="SSF52799">
    <property type="entry name" value="(Phosphotyrosine protein) phosphatases II"/>
    <property type="match status" value="1"/>
</dbReference>
<accession>A0A1I1S2Z9</accession>
<dbReference type="GO" id="GO:0004721">
    <property type="term" value="F:phosphoprotein phosphatase activity"/>
    <property type="evidence" value="ECO:0007669"/>
    <property type="project" value="InterPro"/>
</dbReference>
<dbReference type="EMBL" id="FOMN01000002">
    <property type="protein sequence ID" value="SFD38143.1"/>
    <property type="molecule type" value="Genomic_DNA"/>
</dbReference>
<comment type="similarity">
    <text evidence="1">Belongs to the protein-tyrosine phosphatase family.</text>
</comment>
<gene>
    <name evidence="2" type="ORF">SAMN04487792_0602</name>
</gene>
<dbReference type="Proteomes" id="UP000199599">
    <property type="component" value="Unassembled WGS sequence"/>
</dbReference>
<dbReference type="Pfam" id="PF13350">
    <property type="entry name" value="Y_phosphatase3"/>
    <property type="match status" value="1"/>
</dbReference>
<proteinExistence type="inferred from homology"/>
<evidence type="ECO:0000256" key="1">
    <source>
        <dbReference type="ARBA" id="ARBA00009580"/>
    </source>
</evidence>
<dbReference type="Gene3D" id="3.90.190.10">
    <property type="entry name" value="Protein tyrosine phosphatase superfamily"/>
    <property type="match status" value="1"/>
</dbReference>
<dbReference type="InterPro" id="IPR026893">
    <property type="entry name" value="Tyr/Ser_Pase_IphP-type"/>
</dbReference>
<dbReference type="PANTHER" id="PTHR31126">
    <property type="entry name" value="TYROSINE-PROTEIN PHOSPHATASE"/>
    <property type="match status" value="1"/>
</dbReference>
<evidence type="ECO:0000313" key="3">
    <source>
        <dbReference type="Proteomes" id="UP000199599"/>
    </source>
</evidence>
<name>A0A1I1S2Z9_9LACO</name>
<dbReference type="AlphaFoldDB" id="A0A1I1S2Z9"/>
<reference evidence="3" key="1">
    <citation type="submission" date="2016-10" db="EMBL/GenBank/DDBJ databases">
        <authorList>
            <person name="Varghese N."/>
            <person name="Submissions S."/>
        </authorList>
    </citation>
    <scope>NUCLEOTIDE SEQUENCE [LARGE SCALE GENOMIC DNA]</scope>
    <source>
        <strain evidence="3">R-53102</strain>
    </source>
</reference>
<dbReference type="InterPro" id="IPR029021">
    <property type="entry name" value="Prot-tyrosine_phosphatase-like"/>
</dbReference>
<dbReference type="PANTHER" id="PTHR31126:SF1">
    <property type="entry name" value="TYROSINE SPECIFIC PROTEIN PHOSPHATASES DOMAIN-CONTAINING PROTEIN"/>
    <property type="match status" value="1"/>
</dbReference>
<organism evidence="2 3">
    <name type="scientific">Lactobacillus bombicola</name>
    <dbReference type="NCBI Taxonomy" id="1505723"/>
    <lineage>
        <taxon>Bacteria</taxon>
        <taxon>Bacillati</taxon>
        <taxon>Bacillota</taxon>
        <taxon>Bacilli</taxon>
        <taxon>Lactobacillales</taxon>
        <taxon>Lactobacillaceae</taxon>
        <taxon>Lactobacillus</taxon>
    </lineage>
</organism>
<dbReference type="STRING" id="1505723.SAMN04487792_0602"/>
<evidence type="ECO:0000313" key="2">
    <source>
        <dbReference type="EMBL" id="SFD38143.1"/>
    </source>
</evidence>